<organism evidence="9 10">
    <name type="scientific">Halochromatium salexigens</name>
    <name type="common">Chromatium salexigens</name>
    <dbReference type="NCBI Taxonomy" id="49447"/>
    <lineage>
        <taxon>Bacteria</taxon>
        <taxon>Pseudomonadati</taxon>
        <taxon>Pseudomonadota</taxon>
        <taxon>Gammaproteobacteria</taxon>
        <taxon>Chromatiales</taxon>
        <taxon>Chromatiaceae</taxon>
        <taxon>Halochromatium</taxon>
    </lineage>
</organism>
<evidence type="ECO:0000256" key="8">
    <source>
        <dbReference type="SAM" id="Phobius"/>
    </source>
</evidence>
<reference evidence="9" key="2">
    <citation type="journal article" date="2020" name="Microorganisms">
        <title>Osmotic Adaptation and Compatible Solute Biosynthesis of Phototrophic Bacteria as Revealed from Genome Analyses.</title>
        <authorList>
            <person name="Imhoff J.F."/>
            <person name="Rahn T."/>
            <person name="Kunzel S."/>
            <person name="Keller A."/>
            <person name="Neulinger S.C."/>
        </authorList>
    </citation>
    <scope>NUCLEOTIDE SEQUENCE</scope>
    <source>
        <strain evidence="9">DSM 4395</strain>
    </source>
</reference>
<evidence type="ECO:0008006" key="11">
    <source>
        <dbReference type="Google" id="ProtNLM"/>
    </source>
</evidence>
<dbReference type="Proteomes" id="UP001296967">
    <property type="component" value="Unassembled WGS sequence"/>
</dbReference>
<evidence type="ECO:0000256" key="5">
    <source>
        <dbReference type="ARBA" id="ARBA00022989"/>
    </source>
</evidence>
<evidence type="ECO:0000313" key="9">
    <source>
        <dbReference type="EMBL" id="MBK5930441.1"/>
    </source>
</evidence>
<keyword evidence="6 8" id="KW-0472">Membrane</keyword>
<proteinExistence type="inferred from homology"/>
<dbReference type="GO" id="GO:0015031">
    <property type="term" value="P:protein transport"/>
    <property type="evidence" value="ECO:0007669"/>
    <property type="project" value="UniProtKB-KW"/>
</dbReference>
<keyword evidence="7" id="KW-0813">Transport</keyword>
<keyword evidence="3" id="KW-1003">Cell membrane</keyword>
<dbReference type="PANTHER" id="PTHR30558">
    <property type="entry name" value="EXBD MEMBRANE COMPONENT OF PMF-DRIVEN MACROMOLECULE IMPORT SYSTEM"/>
    <property type="match status" value="1"/>
</dbReference>
<dbReference type="GO" id="GO:0022857">
    <property type="term" value="F:transmembrane transporter activity"/>
    <property type="evidence" value="ECO:0007669"/>
    <property type="project" value="InterPro"/>
</dbReference>
<comment type="similarity">
    <text evidence="2 7">Belongs to the ExbD/TolR family.</text>
</comment>
<accession>A0AAJ0UFN1</accession>
<dbReference type="GO" id="GO:0005886">
    <property type="term" value="C:plasma membrane"/>
    <property type="evidence" value="ECO:0007669"/>
    <property type="project" value="UniProtKB-SubCell"/>
</dbReference>
<evidence type="ECO:0000256" key="3">
    <source>
        <dbReference type="ARBA" id="ARBA00022475"/>
    </source>
</evidence>
<keyword evidence="4 7" id="KW-0812">Transmembrane</keyword>
<evidence type="ECO:0000313" key="10">
    <source>
        <dbReference type="Proteomes" id="UP001296967"/>
    </source>
</evidence>
<protein>
    <recommendedName>
        <fullName evidence="11">Biopolymer transporter ExbD</fullName>
    </recommendedName>
</protein>
<evidence type="ECO:0000256" key="7">
    <source>
        <dbReference type="RuleBase" id="RU003879"/>
    </source>
</evidence>
<dbReference type="PANTHER" id="PTHR30558:SF3">
    <property type="entry name" value="BIOPOLYMER TRANSPORT PROTEIN EXBD-RELATED"/>
    <property type="match status" value="1"/>
</dbReference>
<dbReference type="AlphaFoldDB" id="A0AAJ0UFN1"/>
<comment type="caution">
    <text evidence="9">The sequence shown here is derived from an EMBL/GenBank/DDBJ whole genome shotgun (WGS) entry which is preliminary data.</text>
</comment>
<keyword evidence="7" id="KW-0653">Protein transport</keyword>
<gene>
    <name evidence="9" type="ORF">CCR82_07885</name>
</gene>
<dbReference type="EMBL" id="NHSF01000052">
    <property type="protein sequence ID" value="MBK5930441.1"/>
    <property type="molecule type" value="Genomic_DNA"/>
</dbReference>
<evidence type="ECO:0000256" key="2">
    <source>
        <dbReference type="ARBA" id="ARBA00005811"/>
    </source>
</evidence>
<comment type="subcellular location">
    <subcellularLocation>
        <location evidence="1">Cell membrane</location>
        <topology evidence="1">Single-pass membrane protein</topology>
    </subcellularLocation>
    <subcellularLocation>
        <location evidence="7">Cell membrane</location>
        <topology evidence="7">Single-pass type II membrane protein</topology>
    </subcellularLocation>
</comment>
<dbReference type="Pfam" id="PF02472">
    <property type="entry name" value="ExbD"/>
    <property type="match status" value="1"/>
</dbReference>
<feature type="transmembrane region" description="Helical" evidence="8">
    <location>
        <begin position="15"/>
        <end position="33"/>
    </location>
</feature>
<keyword evidence="10" id="KW-1185">Reference proteome</keyword>
<reference evidence="9" key="1">
    <citation type="submission" date="2017-05" db="EMBL/GenBank/DDBJ databases">
        <authorList>
            <person name="Imhoff J.F."/>
            <person name="Rahn T."/>
            <person name="Kuenzel S."/>
            <person name="Neulinger S.C."/>
        </authorList>
    </citation>
    <scope>NUCLEOTIDE SEQUENCE</scope>
    <source>
        <strain evidence="9">DSM 4395</strain>
    </source>
</reference>
<name>A0AAJ0UFN1_HALSE</name>
<evidence type="ECO:0000256" key="4">
    <source>
        <dbReference type="ARBA" id="ARBA00022692"/>
    </source>
</evidence>
<dbReference type="RefSeq" id="WP_201244863.1">
    <property type="nucleotide sequence ID" value="NZ_NHSF01000052.1"/>
</dbReference>
<evidence type="ECO:0000256" key="6">
    <source>
        <dbReference type="ARBA" id="ARBA00023136"/>
    </source>
</evidence>
<dbReference type="InterPro" id="IPR003400">
    <property type="entry name" value="ExbD"/>
</dbReference>
<keyword evidence="5 8" id="KW-1133">Transmembrane helix</keyword>
<dbReference type="Gene3D" id="3.30.420.270">
    <property type="match status" value="1"/>
</dbReference>
<sequence>MRFTKPQLRNSSDDALIPLINVVFLMLIFFMIAGQIRPPEALSIDPPNSRQGRLIAPERILLLMDGQGRVALDGKVVPASLLGERLAAKLATVRETSDQDGAKTDIGITLKADAAVTQGQLRALLDQLRALGVERLRVLSQQAAN</sequence>
<evidence type="ECO:0000256" key="1">
    <source>
        <dbReference type="ARBA" id="ARBA00004162"/>
    </source>
</evidence>